<keyword evidence="2" id="KW-1185">Reference proteome</keyword>
<dbReference type="Proteomes" id="UP001055811">
    <property type="component" value="Linkage Group LG01"/>
</dbReference>
<sequence>MTLHLKTSPGSSVADPNQYGGNGDRILIITLEDGIEGLDDSSDELVHKVFKWNWNDITSENNNNKKNHLQIIETWDVIAEIKFMMMI</sequence>
<reference evidence="2" key="1">
    <citation type="journal article" date="2022" name="Mol. Ecol. Resour.">
        <title>The genomes of chicory, endive, great burdock and yacon provide insights into Asteraceae palaeo-polyploidization history and plant inulin production.</title>
        <authorList>
            <person name="Fan W."/>
            <person name="Wang S."/>
            <person name="Wang H."/>
            <person name="Wang A."/>
            <person name="Jiang F."/>
            <person name="Liu H."/>
            <person name="Zhao H."/>
            <person name="Xu D."/>
            <person name="Zhang Y."/>
        </authorList>
    </citation>
    <scope>NUCLEOTIDE SEQUENCE [LARGE SCALE GENOMIC DNA]</scope>
    <source>
        <strain evidence="2">cv. Punajuju</strain>
    </source>
</reference>
<name>A0ACB9H679_CICIN</name>
<accession>A0ACB9H679</accession>
<proteinExistence type="predicted"/>
<gene>
    <name evidence="1" type="ORF">L2E82_04888</name>
</gene>
<dbReference type="EMBL" id="CM042009">
    <property type="protein sequence ID" value="KAI3791209.1"/>
    <property type="molecule type" value="Genomic_DNA"/>
</dbReference>
<comment type="caution">
    <text evidence="1">The sequence shown here is derived from an EMBL/GenBank/DDBJ whole genome shotgun (WGS) entry which is preliminary data.</text>
</comment>
<protein>
    <submittedName>
        <fullName evidence="1">Uncharacterized protein</fullName>
    </submittedName>
</protein>
<organism evidence="1 2">
    <name type="scientific">Cichorium intybus</name>
    <name type="common">Chicory</name>
    <dbReference type="NCBI Taxonomy" id="13427"/>
    <lineage>
        <taxon>Eukaryota</taxon>
        <taxon>Viridiplantae</taxon>
        <taxon>Streptophyta</taxon>
        <taxon>Embryophyta</taxon>
        <taxon>Tracheophyta</taxon>
        <taxon>Spermatophyta</taxon>
        <taxon>Magnoliopsida</taxon>
        <taxon>eudicotyledons</taxon>
        <taxon>Gunneridae</taxon>
        <taxon>Pentapetalae</taxon>
        <taxon>asterids</taxon>
        <taxon>campanulids</taxon>
        <taxon>Asterales</taxon>
        <taxon>Asteraceae</taxon>
        <taxon>Cichorioideae</taxon>
        <taxon>Cichorieae</taxon>
        <taxon>Cichoriinae</taxon>
        <taxon>Cichorium</taxon>
    </lineage>
</organism>
<evidence type="ECO:0000313" key="1">
    <source>
        <dbReference type="EMBL" id="KAI3791209.1"/>
    </source>
</evidence>
<evidence type="ECO:0000313" key="2">
    <source>
        <dbReference type="Proteomes" id="UP001055811"/>
    </source>
</evidence>
<reference evidence="1 2" key="2">
    <citation type="journal article" date="2022" name="Mol. Ecol. Resour.">
        <title>The genomes of chicory, endive, great burdock and yacon provide insights into Asteraceae paleo-polyploidization history and plant inulin production.</title>
        <authorList>
            <person name="Fan W."/>
            <person name="Wang S."/>
            <person name="Wang H."/>
            <person name="Wang A."/>
            <person name="Jiang F."/>
            <person name="Liu H."/>
            <person name="Zhao H."/>
            <person name="Xu D."/>
            <person name="Zhang Y."/>
        </authorList>
    </citation>
    <scope>NUCLEOTIDE SEQUENCE [LARGE SCALE GENOMIC DNA]</scope>
    <source>
        <strain evidence="2">cv. Punajuju</strain>
        <tissue evidence="1">Leaves</tissue>
    </source>
</reference>